<keyword evidence="5" id="KW-0469">Meiosis</keyword>
<dbReference type="GO" id="GO:0000709">
    <property type="term" value="P:meiotic joint molecule formation"/>
    <property type="evidence" value="ECO:0007669"/>
    <property type="project" value="TreeGrafter"/>
</dbReference>
<evidence type="ECO:0000256" key="6">
    <source>
        <dbReference type="SAM" id="MobiDB-lite"/>
    </source>
</evidence>
<dbReference type="GO" id="GO:0010774">
    <property type="term" value="P:meiotic strand invasion involved in reciprocal meiotic recombination"/>
    <property type="evidence" value="ECO:0007669"/>
    <property type="project" value="TreeGrafter"/>
</dbReference>
<evidence type="ECO:0000256" key="3">
    <source>
        <dbReference type="ARBA" id="ARBA00023172"/>
    </source>
</evidence>
<dbReference type="OrthoDB" id="272266at2759"/>
<dbReference type="AlphaFoldDB" id="A0A2V1E8U7"/>
<organism evidence="8 9">
    <name type="scientific">Periconia macrospinosa</name>
    <dbReference type="NCBI Taxonomy" id="97972"/>
    <lineage>
        <taxon>Eukaryota</taxon>
        <taxon>Fungi</taxon>
        <taxon>Dikarya</taxon>
        <taxon>Ascomycota</taxon>
        <taxon>Pezizomycotina</taxon>
        <taxon>Dothideomycetes</taxon>
        <taxon>Pleosporomycetidae</taxon>
        <taxon>Pleosporales</taxon>
        <taxon>Massarineae</taxon>
        <taxon>Periconiaceae</taxon>
        <taxon>Periconia</taxon>
    </lineage>
</organism>
<evidence type="ECO:0000256" key="4">
    <source>
        <dbReference type="ARBA" id="ARBA00023242"/>
    </source>
</evidence>
<dbReference type="GO" id="GO:0003690">
    <property type="term" value="F:double-stranded DNA binding"/>
    <property type="evidence" value="ECO:0007669"/>
    <property type="project" value="TreeGrafter"/>
</dbReference>
<comment type="subcellular location">
    <subcellularLocation>
        <location evidence="1">Nucleus</location>
    </subcellularLocation>
</comment>
<dbReference type="Proteomes" id="UP000244855">
    <property type="component" value="Unassembled WGS sequence"/>
</dbReference>
<dbReference type="STRING" id="97972.A0A2V1E8U7"/>
<sequence>MAPRKKADDKPATSAAGKRKVNATAAAAEDGGGGDGSGGDPAGLIMGYLRRVNRPYSAIEISANLHNKVTKAATTKILKDLHERNQVEGRTAGKQIVYHVPQNPDDALTPEQITTIDSTISNLQATTANLQATAKTLRSTLSALNSTLSTADLITNVQALDAEKQEMSGRLETLRAGKAKKVTKKERDEVEKGWKAAGLAKRRREKIASEMWKLIEDLLESSEQRDELREQLGLDE</sequence>
<dbReference type="EMBL" id="KZ805306">
    <property type="protein sequence ID" value="PVI06967.1"/>
    <property type="molecule type" value="Genomic_DNA"/>
</dbReference>
<dbReference type="GO" id="GO:0120231">
    <property type="term" value="C:DNA recombinase auxiliary factor complex"/>
    <property type="evidence" value="ECO:0007669"/>
    <property type="project" value="TreeGrafter"/>
</dbReference>
<dbReference type="PANTHER" id="PTHR15938:SF0">
    <property type="entry name" value="HOMOLOGOUS-PAIRING PROTEIN 2 HOMOLOG"/>
    <property type="match status" value="1"/>
</dbReference>
<feature type="region of interest" description="Disordered" evidence="6">
    <location>
        <begin position="1"/>
        <end position="40"/>
    </location>
</feature>
<proteinExistence type="inferred from homology"/>
<evidence type="ECO:0000259" key="7">
    <source>
        <dbReference type="Pfam" id="PF07106"/>
    </source>
</evidence>
<evidence type="ECO:0000313" key="9">
    <source>
        <dbReference type="Proteomes" id="UP000244855"/>
    </source>
</evidence>
<keyword evidence="4" id="KW-0539">Nucleus</keyword>
<comment type="similarity">
    <text evidence="2">Belongs to the HOP2 family.</text>
</comment>
<accession>A0A2V1E8U7</accession>
<dbReference type="Gene3D" id="1.10.10.10">
    <property type="entry name" value="Winged helix-like DNA-binding domain superfamily/Winged helix DNA-binding domain"/>
    <property type="match status" value="1"/>
</dbReference>
<evidence type="ECO:0000256" key="5">
    <source>
        <dbReference type="ARBA" id="ARBA00023254"/>
    </source>
</evidence>
<dbReference type="InterPro" id="IPR036388">
    <property type="entry name" value="WH-like_DNA-bd_sf"/>
</dbReference>
<dbReference type="PANTHER" id="PTHR15938">
    <property type="entry name" value="TBP-1 INTERACTING PROTEIN"/>
    <property type="match status" value="1"/>
</dbReference>
<keyword evidence="9" id="KW-1185">Reference proteome</keyword>
<evidence type="ECO:0000256" key="1">
    <source>
        <dbReference type="ARBA" id="ARBA00004123"/>
    </source>
</evidence>
<feature type="compositionally biased region" description="Gly residues" evidence="6">
    <location>
        <begin position="30"/>
        <end position="40"/>
    </location>
</feature>
<protein>
    <submittedName>
        <fullName evidence="8">TBPIP-domain-containing protein</fullName>
    </submittedName>
</protein>
<evidence type="ECO:0000313" key="8">
    <source>
        <dbReference type="EMBL" id="PVI06967.1"/>
    </source>
</evidence>
<evidence type="ECO:0000256" key="2">
    <source>
        <dbReference type="ARBA" id="ARBA00007922"/>
    </source>
</evidence>
<feature type="compositionally biased region" description="Basic and acidic residues" evidence="6">
    <location>
        <begin position="1"/>
        <end position="11"/>
    </location>
</feature>
<dbReference type="Pfam" id="PF07106">
    <property type="entry name" value="WHD_TBPIP"/>
    <property type="match status" value="1"/>
</dbReference>
<dbReference type="GO" id="GO:0120230">
    <property type="term" value="F:recombinase activator activity"/>
    <property type="evidence" value="ECO:0007669"/>
    <property type="project" value="TreeGrafter"/>
</dbReference>
<reference evidence="8 9" key="1">
    <citation type="journal article" date="2018" name="Sci. Rep.">
        <title>Comparative genomics provides insights into the lifestyle and reveals functional heterogeneity of dark septate endophytic fungi.</title>
        <authorList>
            <person name="Knapp D.G."/>
            <person name="Nemeth J.B."/>
            <person name="Barry K."/>
            <person name="Hainaut M."/>
            <person name="Henrissat B."/>
            <person name="Johnson J."/>
            <person name="Kuo A."/>
            <person name="Lim J.H.P."/>
            <person name="Lipzen A."/>
            <person name="Nolan M."/>
            <person name="Ohm R.A."/>
            <person name="Tamas L."/>
            <person name="Grigoriev I.V."/>
            <person name="Spatafora J.W."/>
            <person name="Nagy L.G."/>
            <person name="Kovacs G.M."/>
        </authorList>
    </citation>
    <scope>NUCLEOTIDE SEQUENCE [LARGE SCALE GENOMIC DNA]</scope>
    <source>
        <strain evidence="8 9">DSE2036</strain>
    </source>
</reference>
<keyword evidence="3" id="KW-0233">DNA recombination</keyword>
<gene>
    <name evidence="8" type="ORF">DM02DRAFT_667105</name>
</gene>
<feature type="domain" description="Homologous-pairing protein 2 winged helix" evidence="7">
    <location>
        <begin position="42"/>
        <end position="99"/>
    </location>
</feature>
<dbReference type="InterPro" id="IPR010776">
    <property type="entry name" value="Hop2_WH_dom"/>
</dbReference>
<dbReference type="GO" id="GO:0000794">
    <property type="term" value="C:condensed nuclear chromosome"/>
    <property type="evidence" value="ECO:0007669"/>
    <property type="project" value="TreeGrafter"/>
</dbReference>
<dbReference type="GO" id="GO:0007129">
    <property type="term" value="P:homologous chromosome pairing at meiosis"/>
    <property type="evidence" value="ECO:0007669"/>
    <property type="project" value="TreeGrafter"/>
</dbReference>
<name>A0A2V1E8U7_9PLEO</name>